<evidence type="ECO:0000256" key="1">
    <source>
        <dbReference type="ARBA" id="ARBA00004651"/>
    </source>
</evidence>
<feature type="transmembrane region" description="Helical" evidence="12">
    <location>
        <begin position="122"/>
        <end position="144"/>
    </location>
</feature>
<dbReference type="Pfam" id="PF00474">
    <property type="entry name" value="SSF"/>
    <property type="match status" value="1"/>
</dbReference>
<keyword evidence="6" id="KW-0769">Symport</keyword>
<evidence type="ECO:0000256" key="4">
    <source>
        <dbReference type="ARBA" id="ARBA00022475"/>
    </source>
</evidence>
<keyword evidence="9" id="KW-0406">Ion transport</keyword>
<dbReference type="PANTHER" id="PTHR48086">
    <property type="entry name" value="SODIUM/PROLINE SYMPORTER-RELATED"/>
    <property type="match status" value="1"/>
</dbReference>
<dbReference type="GO" id="GO:0005886">
    <property type="term" value="C:plasma membrane"/>
    <property type="evidence" value="ECO:0007669"/>
    <property type="project" value="UniProtKB-SubCell"/>
</dbReference>
<feature type="transmembrane region" description="Helical" evidence="12">
    <location>
        <begin position="45"/>
        <end position="63"/>
    </location>
</feature>
<evidence type="ECO:0000256" key="5">
    <source>
        <dbReference type="ARBA" id="ARBA00022692"/>
    </source>
</evidence>
<feature type="transmembrane region" description="Helical" evidence="12">
    <location>
        <begin position="183"/>
        <end position="205"/>
    </location>
</feature>
<feature type="transmembrane region" description="Helical" evidence="12">
    <location>
        <begin position="301"/>
        <end position="321"/>
    </location>
</feature>
<dbReference type="InterPro" id="IPR001734">
    <property type="entry name" value="Na/solute_symporter"/>
</dbReference>
<feature type="transmembrane region" description="Helical" evidence="12">
    <location>
        <begin position="75"/>
        <end position="94"/>
    </location>
</feature>
<evidence type="ECO:0000313" key="13">
    <source>
        <dbReference type="EMBL" id="ABZ06321.1"/>
    </source>
</evidence>
<keyword evidence="7 12" id="KW-1133">Transmembrane helix</keyword>
<feature type="transmembrane region" description="Helical" evidence="12">
    <location>
        <begin position="369"/>
        <end position="397"/>
    </location>
</feature>
<accession>B3T162</accession>
<protein>
    <submittedName>
        <fullName evidence="13">Putative Sodium:solute symporter family protein</fullName>
    </submittedName>
</protein>
<evidence type="ECO:0000256" key="6">
    <source>
        <dbReference type="ARBA" id="ARBA00022847"/>
    </source>
</evidence>
<feature type="transmembrane region" description="Helical" evidence="12">
    <location>
        <begin position="417"/>
        <end position="436"/>
    </location>
</feature>
<comment type="similarity">
    <text evidence="2">Belongs to the sodium:solute symporter (SSF) (TC 2.A.21) family.</text>
</comment>
<comment type="subcellular location">
    <subcellularLocation>
        <location evidence="1">Cell membrane</location>
        <topology evidence="1">Multi-pass membrane protein</topology>
    </subcellularLocation>
</comment>
<evidence type="ECO:0000256" key="3">
    <source>
        <dbReference type="ARBA" id="ARBA00022448"/>
    </source>
</evidence>
<evidence type="ECO:0000256" key="10">
    <source>
        <dbReference type="ARBA" id="ARBA00023136"/>
    </source>
</evidence>
<keyword evidence="4" id="KW-1003">Cell membrane</keyword>
<feature type="transmembrane region" description="Helical" evidence="12">
    <location>
        <begin position="472"/>
        <end position="491"/>
    </location>
</feature>
<dbReference type="GO" id="GO:0006814">
    <property type="term" value="P:sodium ion transport"/>
    <property type="evidence" value="ECO:0007669"/>
    <property type="project" value="UniProtKB-KW"/>
</dbReference>
<evidence type="ECO:0000256" key="7">
    <source>
        <dbReference type="ARBA" id="ARBA00022989"/>
    </source>
</evidence>
<dbReference type="EMBL" id="EU016572">
    <property type="protein sequence ID" value="ABZ06321.1"/>
    <property type="molecule type" value="Genomic_DNA"/>
</dbReference>
<dbReference type="Gene3D" id="1.20.1730.10">
    <property type="entry name" value="Sodium/glucose cotransporter"/>
    <property type="match status" value="1"/>
</dbReference>
<reference evidence="13" key="1">
    <citation type="journal article" date="2008" name="ISME J.">
        <title>Genomic patterns of recombination, clonal divergence and environment in marine microbial populations.</title>
        <authorList>
            <person name="Konstantinidis K.T."/>
            <person name="Delong E.F."/>
        </authorList>
    </citation>
    <scope>NUCLEOTIDE SEQUENCE</scope>
</reference>
<evidence type="ECO:0000256" key="9">
    <source>
        <dbReference type="ARBA" id="ARBA00023065"/>
    </source>
</evidence>
<gene>
    <name evidence="13" type="ORF">ALOHA_HF4000008G09ctg1g22</name>
</gene>
<feature type="transmembrane region" description="Helical" evidence="12">
    <location>
        <begin position="511"/>
        <end position="529"/>
    </location>
</feature>
<keyword evidence="8" id="KW-0915">Sodium</keyword>
<dbReference type="CDD" id="cd10322">
    <property type="entry name" value="SLC5sbd"/>
    <property type="match status" value="1"/>
</dbReference>
<evidence type="ECO:0000256" key="8">
    <source>
        <dbReference type="ARBA" id="ARBA00023053"/>
    </source>
</evidence>
<dbReference type="PANTHER" id="PTHR48086:SF3">
    <property type="entry name" value="SODIUM_PROLINE SYMPORTER"/>
    <property type="match status" value="1"/>
</dbReference>
<feature type="transmembrane region" description="Helical" evidence="12">
    <location>
        <begin position="561"/>
        <end position="581"/>
    </location>
</feature>
<dbReference type="InterPro" id="IPR038377">
    <property type="entry name" value="Na/Glc_symporter_sf"/>
</dbReference>
<feature type="transmembrane region" description="Helical" evidence="12">
    <location>
        <begin position="442"/>
        <end position="465"/>
    </location>
</feature>
<evidence type="ECO:0000256" key="2">
    <source>
        <dbReference type="ARBA" id="ARBA00006434"/>
    </source>
</evidence>
<dbReference type="AlphaFoldDB" id="B3T162"/>
<dbReference type="PROSITE" id="PS50283">
    <property type="entry name" value="NA_SOLUT_SYMP_3"/>
    <property type="match status" value="1"/>
</dbReference>
<sequence>MSAKVTWLIVFVLLYWAYCIFWGVRGAQMAKTASDYFISGRKLPMWVFVLAATATSFSGWTFMGHPGLIYRDGFQYAYASFYVITIPFTGVMFLKRQWILGKRFGYVTPGEMLADYFKGDMIRVLTVVVALCFSVPYLGLQLAASGKLFNVLSDGMWGVTTGTWVLAGIVALYVGLGGLRSVAYVDTLQCVLLWFGIVAIGFVTYDLVGGWDALNTGLAKVALVEGTKWGRTADGYSAYFAIPGVIQFTAGLGKETPVGGLWTGVMVLTYMFALMGIHSSPAFSMWAFSNKDPEPFAPQQVWASSFGIGFALFLFTAAQGMGAHLLGADPVVNAAGVNISNVLPESIGTGGQGNLVPYLINTVGDTAPWFVGLLAVCALAAMQSTGAAYMSTCASMITRDIYKKFFKPKMTHAEQKFVGRICVVVVVGSALMVATFSTDALVLLGGLAVAFGFQMWVPLAAVCYFPWLTRQGVSWGLLAGIVGVMLTESIGQNLFGDALPWGRWPWTMHSAFWGIFCNLLVALPVSYQTQNTRERTHRQKYHDFLAAHAALPKSKESLKPAAWIITIAWLFFGIGPGAVIGNDIFGSPNDITTWTFGIPSIWAWHILFWLLGVGMMWFLAYKMEMSTLPRKNVSALVEDIGDTAR</sequence>
<proteinExistence type="inferred from homology"/>
<keyword evidence="11" id="KW-0739">Sodium transport</keyword>
<feature type="transmembrane region" description="Helical" evidence="12">
    <location>
        <begin position="601"/>
        <end position="621"/>
    </location>
</feature>
<feature type="transmembrane region" description="Helical" evidence="12">
    <location>
        <begin position="156"/>
        <end position="176"/>
    </location>
</feature>
<feature type="transmembrane region" description="Helical" evidence="12">
    <location>
        <begin position="267"/>
        <end position="289"/>
    </location>
</feature>
<keyword evidence="10 12" id="KW-0472">Membrane</keyword>
<dbReference type="InterPro" id="IPR050277">
    <property type="entry name" value="Sodium:Solute_Symporter"/>
</dbReference>
<feature type="transmembrane region" description="Helical" evidence="12">
    <location>
        <begin position="6"/>
        <end position="24"/>
    </location>
</feature>
<organism evidence="13">
    <name type="scientific">uncultured marine microorganism HF4000_008G09</name>
    <dbReference type="NCBI Taxonomy" id="455513"/>
    <lineage>
        <taxon>unclassified sequences</taxon>
        <taxon>environmental samples</taxon>
    </lineage>
</organism>
<evidence type="ECO:0000256" key="12">
    <source>
        <dbReference type="SAM" id="Phobius"/>
    </source>
</evidence>
<keyword evidence="3" id="KW-0813">Transport</keyword>
<evidence type="ECO:0000256" key="11">
    <source>
        <dbReference type="ARBA" id="ARBA00023201"/>
    </source>
</evidence>
<dbReference type="GO" id="GO:0015293">
    <property type="term" value="F:symporter activity"/>
    <property type="evidence" value="ECO:0007669"/>
    <property type="project" value="UniProtKB-KW"/>
</dbReference>
<name>B3T162_9ZZZZ</name>
<keyword evidence="5 12" id="KW-0812">Transmembrane</keyword>